<keyword evidence="4" id="KW-1185">Reference proteome</keyword>
<evidence type="ECO:0000256" key="1">
    <source>
        <dbReference type="ARBA" id="ARBA00005361"/>
    </source>
</evidence>
<dbReference type="InterPro" id="IPR038586">
    <property type="entry name" value="Tctex-1-like_sf"/>
</dbReference>
<dbReference type="CDD" id="cd21458">
    <property type="entry name" value="DLC-like_TCTEX1D1"/>
    <property type="match status" value="1"/>
</dbReference>
<name>A0A3Q2PLL5_FUNHE</name>
<reference evidence="3" key="2">
    <citation type="submission" date="2025-09" db="UniProtKB">
        <authorList>
            <consortium name="Ensembl"/>
        </authorList>
    </citation>
    <scope>IDENTIFICATION</scope>
</reference>
<dbReference type="Proteomes" id="UP000265000">
    <property type="component" value="Unplaced"/>
</dbReference>
<dbReference type="OrthoDB" id="10248487at2759"/>
<accession>A0A3Q2PLL5</accession>
<reference evidence="3" key="1">
    <citation type="submission" date="2025-08" db="UniProtKB">
        <authorList>
            <consortium name="Ensembl"/>
        </authorList>
    </citation>
    <scope>IDENTIFICATION</scope>
</reference>
<dbReference type="PANTHER" id="PTHR21255">
    <property type="entry name" value="T-COMPLEX-ASSOCIATED-TESTIS-EXPRESSED 1/ DYNEIN LIGHT CHAIN"/>
    <property type="match status" value="1"/>
</dbReference>
<feature type="region of interest" description="Disordered" evidence="2">
    <location>
        <begin position="1"/>
        <end position="52"/>
    </location>
</feature>
<evidence type="ECO:0000313" key="4">
    <source>
        <dbReference type="Proteomes" id="UP000265000"/>
    </source>
</evidence>
<dbReference type="STRING" id="8078.ENSFHEP00000014243"/>
<dbReference type="GO" id="GO:0005737">
    <property type="term" value="C:cytoplasm"/>
    <property type="evidence" value="ECO:0007669"/>
    <property type="project" value="TreeGrafter"/>
</dbReference>
<dbReference type="PANTHER" id="PTHR21255:SF64">
    <property type="entry name" value="DYNEIN LIGHT CHAIN TCTEX-TYPE 5"/>
    <property type="match status" value="1"/>
</dbReference>
<feature type="compositionally biased region" description="Basic and acidic residues" evidence="2">
    <location>
        <begin position="1"/>
        <end position="35"/>
    </location>
</feature>
<evidence type="ECO:0000256" key="2">
    <source>
        <dbReference type="SAM" id="MobiDB-lite"/>
    </source>
</evidence>
<sequence>MADLVKDKPQKHEKKVEKLPTDGTRSKEKAGRAKDPAITAPGVDEQGDDQGTAGMMENTYQLGPSGQFPVSAVSNILKEEITNTLQEEKYEAQRCQDLTLTLCEGIRNRVKELLIPRYKTVVLVHIGQLNGQGMQISSRCLWDPSCDTFTSYSFKNTSVFCSGTVYGVYFE</sequence>
<organism evidence="3 4">
    <name type="scientific">Fundulus heteroclitus</name>
    <name type="common">Killifish</name>
    <name type="synonym">Mummichog</name>
    <dbReference type="NCBI Taxonomy" id="8078"/>
    <lineage>
        <taxon>Eukaryota</taxon>
        <taxon>Metazoa</taxon>
        <taxon>Chordata</taxon>
        <taxon>Craniata</taxon>
        <taxon>Vertebrata</taxon>
        <taxon>Euteleostomi</taxon>
        <taxon>Actinopterygii</taxon>
        <taxon>Neopterygii</taxon>
        <taxon>Teleostei</taxon>
        <taxon>Neoteleostei</taxon>
        <taxon>Acanthomorphata</taxon>
        <taxon>Ovalentaria</taxon>
        <taxon>Atherinomorphae</taxon>
        <taxon>Cyprinodontiformes</taxon>
        <taxon>Fundulidae</taxon>
        <taxon>Fundulus</taxon>
    </lineage>
</organism>
<dbReference type="Gene3D" id="3.30.1140.40">
    <property type="entry name" value="Tctex-1"/>
    <property type="match status" value="1"/>
</dbReference>
<dbReference type="GO" id="GO:0007018">
    <property type="term" value="P:microtubule-based movement"/>
    <property type="evidence" value="ECO:0007669"/>
    <property type="project" value="TreeGrafter"/>
</dbReference>
<dbReference type="Pfam" id="PF03645">
    <property type="entry name" value="Tctex-1"/>
    <property type="match status" value="1"/>
</dbReference>
<dbReference type="GeneID" id="105925214"/>
<dbReference type="GO" id="GO:0045505">
    <property type="term" value="F:dynein intermediate chain binding"/>
    <property type="evidence" value="ECO:0007669"/>
    <property type="project" value="TreeGrafter"/>
</dbReference>
<dbReference type="InterPro" id="IPR005334">
    <property type="entry name" value="Tctex-1-like"/>
</dbReference>
<comment type="similarity">
    <text evidence="1">Belongs to the dynein light chain Tctex-type family.</text>
</comment>
<dbReference type="GeneTree" id="ENSGT00940000160185"/>
<dbReference type="Ensembl" id="ENSFHET00000032723.1">
    <property type="protein sequence ID" value="ENSFHEP00000014243.1"/>
    <property type="gene ID" value="ENSFHEG00000015778.1"/>
</dbReference>
<dbReference type="GO" id="GO:0005868">
    <property type="term" value="C:cytoplasmic dynein complex"/>
    <property type="evidence" value="ECO:0007669"/>
    <property type="project" value="TreeGrafter"/>
</dbReference>
<dbReference type="AlphaFoldDB" id="A0A3Q2PLL5"/>
<protein>
    <submittedName>
        <fullName evidence="3">Dynein light chain Tctex-type family member 5</fullName>
    </submittedName>
</protein>
<evidence type="ECO:0000313" key="3">
    <source>
        <dbReference type="Ensembl" id="ENSFHEP00000014243.1"/>
    </source>
</evidence>
<proteinExistence type="inferred from homology"/>